<dbReference type="Pfam" id="PF20023">
    <property type="entry name" value="WSLR"/>
    <property type="match status" value="1"/>
</dbReference>
<feature type="compositionally biased region" description="Low complexity" evidence="1">
    <location>
        <begin position="164"/>
        <end position="176"/>
    </location>
</feature>
<dbReference type="InterPro" id="IPR045460">
    <property type="entry name" value="Wolframin_EF-hand"/>
</dbReference>
<dbReference type="Pfam" id="PF19914">
    <property type="entry name" value="WEF-hand"/>
    <property type="match status" value="1"/>
</dbReference>
<dbReference type="InterPro" id="IPR045458">
    <property type="entry name" value="Wolframin_Sel1-like_rpt"/>
</dbReference>
<name>A0A336M988_CULSO</name>
<accession>A0A336M988</accession>
<feature type="transmembrane region" description="Helical" evidence="2">
    <location>
        <begin position="456"/>
        <end position="486"/>
    </location>
</feature>
<dbReference type="InterPro" id="IPR045400">
    <property type="entry name" value="Wolframin_Cys-rich"/>
</dbReference>
<proteinExistence type="predicted"/>
<dbReference type="EMBL" id="UFQT01000564">
    <property type="protein sequence ID" value="SSX25353.1"/>
    <property type="molecule type" value="Genomic_DNA"/>
</dbReference>
<dbReference type="Pfam" id="PF20053">
    <property type="entry name" value="WC-rich"/>
    <property type="match status" value="1"/>
</dbReference>
<dbReference type="OMA" id="QFARWFM"/>
<feature type="transmembrane region" description="Helical" evidence="2">
    <location>
        <begin position="396"/>
        <end position="413"/>
    </location>
</feature>
<dbReference type="AlphaFoldDB" id="A0A336M988"/>
<dbReference type="InterPro" id="IPR045461">
    <property type="entry name" value="Wolframin_OB_fold"/>
</dbReference>
<dbReference type="PANTHER" id="PTHR13098:SF3">
    <property type="entry name" value="WOLFRAMIN"/>
    <property type="match status" value="1"/>
</dbReference>
<feature type="transmembrane region" description="Helical" evidence="2">
    <location>
        <begin position="305"/>
        <end position="326"/>
    </location>
</feature>
<dbReference type="VEuPathDB" id="VectorBase:CSON012235"/>
<dbReference type="GO" id="GO:0055074">
    <property type="term" value="P:calcium ion homeostasis"/>
    <property type="evidence" value="ECO:0007669"/>
    <property type="project" value="TreeGrafter"/>
</dbReference>
<dbReference type="GO" id="GO:0005789">
    <property type="term" value="C:endoplasmic reticulum membrane"/>
    <property type="evidence" value="ECO:0007669"/>
    <property type="project" value="TreeGrafter"/>
</dbReference>
<feature type="domain" description="Wolframin OB-fold" evidence="3">
    <location>
        <begin position="756"/>
        <end position="879"/>
    </location>
</feature>
<evidence type="ECO:0000259" key="3">
    <source>
        <dbReference type="Pfam" id="PF19913"/>
    </source>
</evidence>
<keyword evidence="2" id="KW-0812">Transmembrane</keyword>
<dbReference type="GO" id="GO:0030968">
    <property type="term" value="P:endoplasmic reticulum unfolded protein response"/>
    <property type="evidence" value="ECO:0007669"/>
    <property type="project" value="TreeGrafter"/>
</dbReference>
<feature type="region of interest" description="Disordered" evidence="1">
    <location>
        <begin position="160"/>
        <end position="186"/>
    </location>
</feature>
<feature type="domain" description="Wolframin EF-hand" evidence="4">
    <location>
        <begin position="119"/>
        <end position="225"/>
    </location>
</feature>
<evidence type="ECO:0000256" key="1">
    <source>
        <dbReference type="SAM" id="MobiDB-lite"/>
    </source>
</evidence>
<gene>
    <name evidence="6" type="primary">CSON012235</name>
</gene>
<feature type="transmembrane region" description="Helical" evidence="2">
    <location>
        <begin position="566"/>
        <end position="586"/>
    </location>
</feature>
<evidence type="ECO:0000259" key="5">
    <source>
        <dbReference type="Pfam" id="PF20053"/>
    </source>
</evidence>
<feature type="transmembrane region" description="Helical" evidence="2">
    <location>
        <begin position="592"/>
        <end position="614"/>
    </location>
</feature>
<dbReference type="SUPFAM" id="SSF81901">
    <property type="entry name" value="HCP-like"/>
    <property type="match status" value="1"/>
</dbReference>
<dbReference type="InterPro" id="IPR026209">
    <property type="entry name" value="Wolframin_fam"/>
</dbReference>
<feature type="transmembrane region" description="Helical" evidence="2">
    <location>
        <begin position="528"/>
        <end position="554"/>
    </location>
</feature>
<sequence>MSEWPKTPRPGSSARKKWNLEDRDAVQNQIKYRFAEEGHVEMQFSLAQNLLNEDSDVSDPDNHGNHAQAINWLIRAASQGHDEAYNLLADCYRDGKGINENNEAAVCECLNMSQGERSARKAAKEVFQYLSNGEEYISVQQLEKKLREIYKLDKKRSTRHDIHSNGISPASIAGSSSHHHLNGDGHRNLSASPIHYNVSGSPSYRNADNGNISEANLVSAAIHYAHGHLPFEDQQIVISVPHPDTLDHIPCFHRPFFNPMMFFLLLYHRFVAILSTLPGSIYSNLQLIIALIGYCLYTMDNFTKYLPLGVYYLTFLIMTVSTFKMLKTKHEFVDFRLWSGLFLRYGDQHVDAEESENRFLRNNLSPYFVFFIAFVVNLITYPFISNHWLPNSELTVISFIMTFMTLLAFMYTSSDIHPDYTILFSFGLNVLAKYPYEMDSVVTTGWRFLDLKVPAFTTFVIGNGIEFCINCRALLYLTIPAMLLYLAHRDNWRGAFRYLIPHCVTLSWLQICIVSSQSATMFGLVRAALGLSGMLLFLPLFGIATLLIPVFAAIEWLSLTDPTIRLMSSVIAALLAVGGSCFMASSHGTQRYVTFLQIVLCITATVFLTFPYMTNDFESHSKSKLFDSHGIDVDLKTQPRSMLIDDLPANPLTWDQFYKYCNKPAWEKVTKVKTQLRCSHLDGTVIHWEGSFADVEITKVKNFRADLIKFIFPDFLGNAIACFYGDENKDGCKIGEECDEIKKLLKDEPRCNLDKWNTYEYGITMHMSSGLLKKPVDAFLKASHSFGNFTERLHNMDRLWFQGTLRTSLSNLNEPKEKHFTSTLPFIEVTSIGCIQCEDKKLEAVILPEGLKISARLRDLSRGVKYLLNVLFNPLVTFK</sequence>
<feature type="domain" description="Wolframin cysteine-rich" evidence="5">
    <location>
        <begin position="654"/>
        <end position="753"/>
    </location>
</feature>
<dbReference type="Pfam" id="PF19913">
    <property type="entry name" value="WCOB"/>
    <property type="match status" value="1"/>
</dbReference>
<protein>
    <submittedName>
        <fullName evidence="6">CSON012235 protein</fullName>
    </submittedName>
</protein>
<keyword evidence="2" id="KW-1133">Transmembrane helix</keyword>
<organism evidence="6">
    <name type="scientific">Culicoides sonorensis</name>
    <name type="common">Biting midge</name>
    <dbReference type="NCBI Taxonomy" id="179676"/>
    <lineage>
        <taxon>Eukaryota</taxon>
        <taxon>Metazoa</taxon>
        <taxon>Ecdysozoa</taxon>
        <taxon>Arthropoda</taxon>
        <taxon>Hexapoda</taxon>
        <taxon>Insecta</taxon>
        <taxon>Pterygota</taxon>
        <taxon>Neoptera</taxon>
        <taxon>Endopterygota</taxon>
        <taxon>Diptera</taxon>
        <taxon>Nematocera</taxon>
        <taxon>Chironomoidea</taxon>
        <taxon>Ceratopogonidae</taxon>
        <taxon>Ceratopogoninae</taxon>
        <taxon>Culicoides</taxon>
        <taxon>Monoculicoides</taxon>
    </lineage>
</organism>
<reference evidence="6" key="1">
    <citation type="submission" date="2018-07" db="EMBL/GenBank/DDBJ databases">
        <authorList>
            <person name="Quirk P.G."/>
            <person name="Krulwich T.A."/>
        </authorList>
    </citation>
    <scope>NUCLEOTIDE SEQUENCE</scope>
</reference>
<feature type="transmembrane region" description="Helical" evidence="2">
    <location>
        <begin position="364"/>
        <end position="384"/>
    </location>
</feature>
<dbReference type="Gene3D" id="1.25.40.10">
    <property type="entry name" value="Tetratricopeptide repeat domain"/>
    <property type="match status" value="1"/>
</dbReference>
<evidence type="ECO:0000256" key="2">
    <source>
        <dbReference type="SAM" id="Phobius"/>
    </source>
</evidence>
<evidence type="ECO:0000313" key="6">
    <source>
        <dbReference type="EMBL" id="SSX25353.1"/>
    </source>
</evidence>
<dbReference type="InterPro" id="IPR011990">
    <property type="entry name" value="TPR-like_helical_dom_sf"/>
</dbReference>
<dbReference type="PANTHER" id="PTHR13098">
    <property type="entry name" value="WOLFRAMIN"/>
    <property type="match status" value="1"/>
</dbReference>
<feature type="transmembrane region" description="Helical" evidence="2">
    <location>
        <begin position="281"/>
        <end position="299"/>
    </location>
</feature>
<dbReference type="PRINTS" id="PR02060">
    <property type="entry name" value="WOLFFAMILY"/>
</dbReference>
<evidence type="ECO:0000259" key="4">
    <source>
        <dbReference type="Pfam" id="PF19914"/>
    </source>
</evidence>
<keyword evidence="2" id="KW-0472">Membrane</keyword>